<feature type="compositionally biased region" description="Basic and acidic residues" evidence="1">
    <location>
        <begin position="88"/>
        <end position="104"/>
    </location>
</feature>
<evidence type="ECO:0000313" key="2">
    <source>
        <dbReference type="EMBL" id="TGZ78929.1"/>
    </source>
</evidence>
<sequence>MEAMSGQIPSAHYRNFQGNGYQYVQGTYQQQQFPGGHSGHPGMYAQQYDSRPRTNNYYSTGGYYTHTQPPAPAQVAYGYFTEVQKTPLEPKGRPRASSDDESRPRATPTSSPPTSLTLDAAIPPTTSFTPSFDLDPSDDTPDDRPRCSSIPTLPTNKHPTKRRPNYGEPSSKQRKPLLRRPNEPTDTYTLPLLASLPSPRPPCPSPPSTLTSTEYRRIFDQLNTQFCVSAFTWLSRYQFRIPKKSSMKEHTSPADRELTEYVHIIRTLIIQRDVPRTAVRDERVNELDSVMEGAAEIRHVAIHVSRKQKPDQRVLGFIAAVSEFCWVLGDAAGAAEMNRLYSDIEAVTRDRQEREGRGSPGVEVGV</sequence>
<dbReference type="InParanoid" id="A0A4S2MRU0"/>
<protein>
    <submittedName>
        <fullName evidence="2">Uncharacterized protein</fullName>
    </submittedName>
</protein>
<evidence type="ECO:0000256" key="1">
    <source>
        <dbReference type="SAM" id="MobiDB-lite"/>
    </source>
</evidence>
<feature type="compositionally biased region" description="Low complexity" evidence="1">
    <location>
        <begin position="187"/>
        <end position="197"/>
    </location>
</feature>
<dbReference type="AlphaFoldDB" id="A0A4S2MRU0"/>
<organism evidence="2 3">
    <name type="scientific">Ascodesmis nigricans</name>
    <dbReference type="NCBI Taxonomy" id="341454"/>
    <lineage>
        <taxon>Eukaryota</taxon>
        <taxon>Fungi</taxon>
        <taxon>Dikarya</taxon>
        <taxon>Ascomycota</taxon>
        <taxon>Pezizomycotina</taxon>
        <taxon>Pezizomycetes</taxon>
        <taxon>Pezizales</taxon>
        <taxon>Ascodesmidaceae</taxon>
        <taxon>Ascodesmis</taxon>
    </lineage>
</organism>
<accession>A0A4S2MRU0</accession>
<feature type="region of interest" description="Disordered" evidence="1">
    <location>
        <begin position="85"/>
        <end position="209"/>
    </location>
</feature>
<dbReference type="Proteomes" id="UP000298138">
    <property type="component" value="Unassembled WGS sequence"/>
</dbReference>
<dbReference type="EMBL" id="ML220136">
    <property type="protein sequence ID" value="TGZ78929.1"/>
    <property type="molecule type" value="Genomic_DNA"/>
</dbReference>
<name>A0A4S2MRU0_9PEZI</name>
<feature type="compositionally biased region" description="Pro residues" evidence="1">
    <location>
        <begin position="198"/>
        <end position="207"/>
    </location>
</feature>
<gene>
    <name evidence="2" type="ORF">EX30DRAFT_124715</name>
</gene>
<keyword evidence="3" id="KW-1185">Reference proteome</keyword>
<reference evidence="2 3" key="1">
    <citation type="submission" date="2019-04" db="EMBL/GenBank/DDBJ databases">
        <title>Comparative genomics and transcriptomics to analyze fruiting body development in filamentous ascomycetes.</title>
        <authorList>
            <consortium name="DOE Joint Genome Institute"/>
            <person name="Lutkenhaus R."/>
            <person name="Traeger S."/>
            <person name="Breuer J."/>
            <person name="Kuo A."/>
            <person name="Lipzen A."/>
            <person name="Pangilinan J."/>
            <person name="Dilworth D."/>
            <person name="Sandor L."/>
            <person name="Poggeler S."/>
            <person name="Barry K."/>
            <person name="Grigoriev I.V."/>
            <person name="Nowrousian M."/>
        </authorList>
    </citation>
    <scope>NUCLEOTIDE SEQUENCE [LARGE SCALE GENOMIC DNA]</scope>
    <source>
        <strain evidence="2 3">CBS 389.68</strain>
    </source>
</reference>
<feature type="compositionally biased region" description="Low complexity" evidence="1">
    <location>
        <begin position="105"/>
        <end position="118"/>
    </location>
</feature>
<dbReference type="OrthoDB" id="5369511at2759"/>
<proteinExistence type="predicted"/>
<evidence type="ECO:0000313" key="3">
    <source>
        <dbReference type="Proteomes" id="UP000298138"/>
    </source>
</evidence>
<dbReference type="STRING" id="341454.A0A4S2MRU0"/>
<feature type="region of interest" description="Disordered" evidence="1">
    <location>
        <begin position="32"/>
        <end position="56"/>
    </location>
</feature>